<dbReference type="InterPro" id="IPR053201">
    <property type="entry name" value="Flavunoidine_N-MTase"/>
</dbReference>
<dbReference type="PANTHER" id="PTHR12350">
    <property type="entry name" value="HISTONE-LYSINE N-METHYLTRANSFERASE-RELATED"/>
    <property type="match status" value="1"/>
</dbReference>
<dbReference type="EMBL" id="MU001686">
    <property type="protein sequence ID" value="KAF2455604.1"/>
    <property type="molecule type" value="Genomic_DNA"/>
</dbReference>
<protein>
    <submittedName>
        <fullName evidence="2">Galactose-proton symport</fullName>
    </submittedName>
</protein>
<accession>A0A6A6NVS9</accession>
<feature type="compositionally biased region" description="Basic and acidic residues" evidence="1">
    <location>
        <begin position="170"/>
        <end position="182"/>
    </location>
</feature>
<gene>
    <name evidence="2" type="ORF">BDY21DRAFT_68496</name>
</gene>
<dbReference type="AlphaFoldDB" id="A0A6A6NVS9"/>
<dbReference type="PANTHER" id="PTHR12350:SF19">
    <property type="entry name" value="SET DOMAIN-CONTAINING PROTEIN"/>
    <property type="match status" value="1"/>
</dbReference>
<keyword evidence="3" id="KW-1185">Reference proteome</keyword>
<dbReference type="Gene3D" id="2.170.270.10">
    <property type="entry name" value="SET domain"/>
    <property type="match status" value="1"/>
</dbReference>
<feature type="region of interest" description="Disordered" evidence="1">
    <location>
        <begin position="170"/>
        <end position="192"/>
    </location>
</feature>
<dbReference type="Proteomes" id="UP000799766">
    <property type="component" value="Unassembled WGS sequence"/>
</dbReference>
<reference evidence="2" key="1">
    <citation type="journal article" date="2020" name="Stud. Mycol.">
        <title>101 Dothideomycetes genomes: a test case for predicting lifestyles and emergence of pathogens.</title>
        <authorList>
            <person name="Haridas S."/>
            <person name="Albert R."/>
            <person name="Binder M."/>
            <person name="Bloem J."/>
            <person name="Labutti K."/>
            <person name="Salamov A."/>
            <person name="Andreopoulos B."/>
            <person name="Baker S."/>
            <person name="Barry K."/>
            <person name="Bills G."/>
            <person name="Bluhm B."/>
            <person name="Cannon C."/>
            <person name="Castanera R."/>
            <person name="Culley D."/>
            <person name="Daum C."/>
            <person name="Ezra D."/>
            <person name="Gonzalez J."/>
            <person name="Henrissat B."/>
            <person name="Kuo A."/>
            <person name="Liang C."/>
            <person name="Lipzen A."/>
            <person name="Lutzoni F."/>
            <person name="Magnuson J."/>
            <person name="Mondo S."/>
            <person name="Nolan M."/>
            <person name="Ohm R."/>
            <person name="Pangilinan J."/>
            <person name="Park H.-J."/>
            <person name="Ramirez L."/>
            <person name="Alfaro M."/>
            <person name="Sun H."/>
            <person name="Tritt A."/>
            <person name="Yoshinaga Y."/>
            <person name="Zwiers L.-H."/>
            <person name="Turgeon B."/>
            <person name="Goodwin S."/>
            <person name="Spatafora J."/>
            <person name="Crous P."/>
            <person name="Grigoriev I."/>
        </authorList>
    </citation>
    <scope>NUCLEOTIDE SEQUENCE</scope>
    <source>
        <strain evidence="2">ATCC 16933</strain>
    </source>
</reference>
<evidence type="ECO:0000256" key="1">
    <source>
        <dbReference type="SAM" id="MobiDB-lite"/>
    </source>
</evidence>
<evidence type="ECO:0000313" key="3">
    <source>
        <dbReference type="Proteomes" id="UP000799766"/>
    </source>
</evidence>
<organism evidence="2 3">
    <name type="scientific">Lineolata rhizophorae</name>
    <dbReference type="NCBI Taxonomy" id="578093"/>
    <lineage>
        <taxon>Eukaryota</taxon>
        <taxon>Fungi</taxon>
        <taxon>Dikarya</taxon>
        <taxon>Ascomycota</taxon>
        <taxon>Pezizomycotina</taxon>
        <taxon>Dothideomycetes</taxon>
        <taxon>Dothideomycetes incertae sedis</taxon>
        <taxon>Lineolatales</taxon>
        <taxon>Lineolataceae</taxon>
        <taxon>Lineolata</taxon>
    </lineage>
</organism>
<evidence type="ECO:0000313" key="2">
    <source>
        <dbReference type="EMBL" id="KAF2455604.1"/>
    </source>
</evidence>
<dbReference type="InterPro" id="IPR046341">
    <property type="entry name" value="SET_dom_sf"/>
</dbReference>
<proteinExistence type="predicted"/>
<sequence>MTDSATMPPSSSTQDLDFTTLMRVERSPKAFGSRLVSLVSLPAGSRLCAMDAATPGRKAYSSVQVSRTQHVELNSDLVYCNHSCAPSLEFDTARREVRVARARDLRAGDPLTFFYPSSEWDMAQPFECNCGAGEGVCLGWVCGAKALDEEVLERYWLNAHIVEMLEERRKGREGMNREKGEAGTENSTEGSA</sequence>
<dbReference type="OrthoDB" id="5984008at2759"/>
<dbReference type="SUPFAM" id="SSF82199">
    <property type="entry name" value="SET domain"/>
    <property type="match status" value="1"/>
</dbReference>
<name>A0A6A6NVS9_9PEZI</name>